<gene>
    <name evidence="2" type="ordered locus">Halhy_3520</name>
</gene>
<dbReference type="EMBL" id="CP002691">
    <property type="protein sequence ID" value="AEE51375.1"/>
    <property type="molecule type" value="Genomic_DNA"/>
</dbReference>
<dbReference type="SUPFAM" id="SSF55486">
    <property type="entry name" value="Metalloproteases ('zincins'), catalytic domain"/>
    <property type="match status" value="1"/>
</dbReference>
<reference evidence="2 3" key="1">
    <citation type="journal article" date="2011" name="Stand. Genomic Sci.">
        <title>Complete genome sequence of Haliscomenobacter hydrossis type strain (O).</title>
        <authorList>
            <consortium name="US DOE Joint Genome Institute (JGI-PGF)"/>
            <person name="Daligault H."/>
            <person name="Lapidus A."/>
            <person name="Zeytun A."/>
            <person name="Nolan M."/>
            <person name="Lucas S."/>
            <person name="Del Rio T.G."/>
            <person name="Tice H."/>
            <person name="Cheng J.F."/>
            <person name="Tapia R."/>
            <person name="Han C."/>
            <person name="Goodwin L."/>
            <person name="Pitluck S."/>
            <person name="Liolios K."/>
            <person name="Pagani I."/>
            <person name="Ivanova N."/>
            <person name="Huntemann M."/>
            <person name="Mavromatis K."/>
            <person name="Mikhailova N."/>
            <person name="Pati A."/>
            <person name="Chen A."/>
            <person name="Palaniappan K."/>
            <person name="Land M."/>
            <person name="Hauser L."/>
            <person name="Brambilla E.M."/>
            <person name="Rohde M."/>
            <person name="Verbarg S."/>
            <person name="Goker M."/>
            <person name="Bristow J."/>
            <person name="Eisen J.A."/>
            <person name="Markowitz V."/>
            <person name="Hugenholtz P."/>
            <person name="Kyrpides N.C."/>
            <person name="Klenk H.P."/>
            <person name="Woyke T."/>
        </authorList>
    </citation>
    <scope>NUCLEOTIDE SEQUENCE [LARGE SCALE GENOMIC DNA]</scope>
    <source>
        <strain evidence="3">ATCC 27775 / DSM 1100 / LMG 10767 / O</strain>
    </source>
</reference>
<dbReference type="eggNOG" id="COG4447">
    <property type="taxonomic scope" value="Bacteria"/>
</dbReference>
<evidence type="ECO:0000313" key="3">
    <source>
        <dbReference type="Proteomes" id="UP000008461"/>
    </source>
</evidence>
<dbReference type="Proteomes" id="UP000008461">
    <property type="component" value="Chromosome"/>
</dbReference>
<evidence type="ECO:0000313" key="2">
    <source>
        <dbReference type="EMBL" id="AEE51375.1"/>
    </source>
</evidence>
<name>F4KWN5_HALH1</name>
<keyword evidence="1" id="KW-0472">Membrane</keyword>
<evidence type="ECO:0000256" key="1">
    <source>
        <dbReference type="SAM" id="Phobius"/>
    </source>
</evidence>
<dbReference type="AlphaFoldDB" id="F4KWN5"/>
<dbReference type="RefSeq" id="WP_013765915.1">
    <property type="nucleotide sequence ID" value="NC_015510.1"/>
</dbReference>
<feature type="transmembrane region" description="Helical" evidence="1">
    <location>
        <begin position="21"/>
        <end position="39"/>
    </location>
</feature>
<keyword evidence="1" id="KW-1133">Transmembrane helix</keyword>
<dbReference type="HOGENOM" id="CLU_540538_0_0_10"/>
<dbReference type="KEGG" id="hhy:Halhy_3520"/>
<protein>
    <submittedName>
        <fullName evidence="2">Uncharacterized protein</fullName>
    </submittedName>
</protein>
<accession>F4KWN5</accession>
<reference key="2">
    <citation type="submission" date="2011-04" db="EMBL/GenBank/DDBJ databases">
        <title>Complete sequence of chromosome of Haliscomenobacter hydrossis DSM 1100.</title>
        <authorList>
            <consortium name="US DOE Joint Genome Institute (JGI-PGF)"/>
            <person name="Lucas S."/>
            <person name="Han J."/>
            <person name="Lapidus A."/>
            <person name="Bruce D."/>
            <person name="Goodwin L."/>
            <person name="Pitluck S."/>
            <person name="Peters L."/>
            <person name="Kyrpides N."/>
            <person name="Mavromatis K."/>
            <person name="Ivanova N."/>
            <person name="Ovchinnikova G."/>
            <person name="Pagani I."/>
            <person name="Daligault H."/>
            <person name="Detter J.C."/>
            <person name="Han C."/>
            <person name="Land M."/>
            <person name="Hauser L."/>
            <person name="Markowitz V."/>
            <person name="Cheng J.-F."/>
            <person name="Hugenholtz P."/>
            <person name="Woyke T."/>
            <person name="Wu D."/>
            <person name="Verbarg S."/>
            <person name="Frueling A."/>
            <person name="Brambilla E."/>
            <person name="Klenk H.-P."/>
            <person name="Eisen J.A."/>
        </authorList>
    </citation>
    <scope>NUCLEOTIDE SEQUENCE</scope>
    <source>
        <strain>DSM 1100</strain>
    </source>
</reference>
<keyword evidence="3" id="KW-1185">Reference proteome</keyword>
<organism evidence="2 3">
    <name type="scientific">Haliscomenobacter hydrossis (strain ATCC 27775 / DSM 1100 / LMG 10767 / O)</name>
    <dbReference type="NCBI Taxonomy" id="760192"/>
    <lineage>
        <taxon>Bacteria</taxon>
        <taxon>Pseudomonadati</taxon>
        <taxon>Bacteroidota</taxon>
        <taxon>Saprospiria</taxon>
        <taxon>Saprospirales</taxon>
        <taxon>Haliscomenobacteraceae</taxon>
        <taxon>Haliscomenobacter</taxon>
    </lineage>
</organism>
<dbReference type="Gene3D" id="2.80.10.50">
    <property type="match status" value="1"/>
</dbReference>
<keyword evidence="1" id="KW-0812">Transmembrane</keyword>
<dbReference type="STRING" id="760192.Halhy_3520"/>
<proteinExistence type="predicted"/>
<dbReference type="SUPFAM" id="SSF50370">
    <property type="entry name" value="Ricin B-like lectins"/>
    <property type="match status" value="1"/>
</dbReference>
<sequence>MLLITKTCRHNLLSTNSTSNLINWVLTIGLFTLTFQLSAQGNIELYNRYQKGSLQFENGKPVLKPQGNNAIWMIETIANSTDVRIKHVPTGGYLHAETDAQFPGIGPIQPGWWSAMWSIEFTEEGYYRIKNKWRNSYLRNETGVVELGESQPGWWGGQWLYVSPGVANGRATASPPTGRLKIRGVYIVPSDQQAKPRAKEAIAAGLAIMQAHFLKQIGVTFEYEPEVAVIYSNHDAKATASMEIALELCKKTLGTEYESNKNIMFTVVEGCPGGTAYGSPGVTRIQQGFWGNVYSTFINNPSALASTLPAWSHELGHAFGLNHTGELTKDCMLKNCQVDMGTLPPLLMQQSKSFPTVYEYPFHKDEIKMLLDSTYCQTCLIARGTRPAAVRYLRATTAQANNSGGNTASNNNCGCGPQTFRSVSDHTWVEFRLPQGTSNQTINIPAGAHNKYVFPKCNRVWWDNLTFKCNASTCQWERSAGKWDADAWCTGSPGNSPYVFVGEK</sequence>
<dbReference type="InterPro" id="IPR035992">
    <property type="entry name" value="Ricin_B-like_lectins"/>
</dbReference>
<dbReference type="OrthoDB" id="1112547at2"/>
<dbReference type="CDD" id="cd23432">
    <property type="entry name" value="beta-trefoil_Ricin_EndoBetaGal-like"/>
    <property type="match status" value="1"/>
</dbReference>